<dbReference type="Proteomes" id="UP000002168">
    <property type="component" value="Chromosome"/>
</dbReference>
<evidence type="ECO:0000256" key="6">
    <source>
        <dbReference type="PIRSR" id="PIRSR003085-1"/>
    </source>
</evidence>
<dbReference type="eggNOG" id="COG2230">
    <property type="taxonomic scope" value="Bacteria"/>
</dbReference>
<keyword evidence="8" id="KW-1185">Reference proteome</keyword>
<dbReference type="Pfam" id="PF02353">
    <property type="entry name" value="CMAS"/>
    <property type="match status" value="1"/>
</dbReference>
<evidence type="ECO:0000256" key="5">
    <source>
        <dbReference type="ARBA" id="ARBA00023098"/>
    </source>
</evidence>
<dbReference type="GO" id="GO:0008610">
    <property type="term" value="P:lipid biosynthetic process"/>
    <property type="evidence" value="ECO:0007669"/>
    <property type="project" value="InterPro"/>
</dbReference>
<proteinExistence type="inferred from homology"/>
<keyword evidence="3 7" id="KW-0808">Transferase</keyword>
<dbReference type="RefSeq" id="WP_012325384.1">
    <property type="nucleotide sequence ID" value="NC_010506.1"/>
</dbReference>
<dbReference type="PANTHER" id="PTHR43667">
    <property type="entry name" value="CYCLOPROPANE-FATTY-ACYL-PHOSPHOLIPID SYNTHASE"/>
    <property type="match status" value="1"/>
</dbReference>
<keyword evidence="5" id="KW-0443">Lipid metabolism</keyword>
<dbReference type="InterPro" id="IPR003333">
    <property type="entry name" value="CMAS"/>
</dbReference>
<dbReference type="CDD" id="cd02440">
    <property type="entry name" value="AdoMet_MTases"/>
    <property type="match status" value="1"/>
</dbReference>
<evidence type="ECO:0000256" key="2">
    <source>
        <dbReference type="ARBA" id="ARBA00022603"/>
    </source>
</evidence>
<dbReference type="STRING" id="392500.Swoo_2772"/>
<keyword evidence="4" id="KW-0949">S-adenosyl-L-methionine</keyword>
<evidence type="ECO:0000256" key="4">
    <source>
        <dbReference type="ARBA" id="ARBA00022691"/>
    </source>
</evidence>
<feature type="active site" evidence="6">
    <location>
        <position position="388"/>
    </location>
</feature>
<reference evidence="7 8" key="1">
    <citation type="submission" date="2008-02" db="EMBL/GenBank/DDBJ databases">
        <title>Complete sequence of Shewanella woodyi ATCC 51908.</title>
        <authorList>
            <consortium name="US DOE Joint Genome Institute"/>
            <person name="Copeland A."/>
            <person name="Lucas S."/>
            <person name="Lapidus A."/>
            <person name="Glavina del Rio T."/>
            <person name="Dalin E."/>
            <person name="Tice H."/>
            <person name="Bruce D."/>
            <person name="Goodwin L."/>
            <person name="Pitluck S."/>
            <person name="Sims D."/>
            <person name="Brettin T."/>
            <person name="Detter J.C."/>
            <person name="Han C."/>
            <person name="Kuske C.R."/>
            <person name="Schmutz J."/>
            <person name="Larimer F."/>
            <person name="Land M."/>
            <person name="Hauser L."/>
            <person name="Kyrpides N."/>
            <person name="Lykidis A."/>
            <person name="Zhao J.-S."/>
            <person name="Richardson P."/>
        </authorList>
    </citation>
    <scope>NUCLEOTIDE SEQUENCE [LARGE SCALE GENOMIC DNA]</scope>
    <source>
        <strain evidence="8">ATCC 51908 / MS32</strain>
    </source>
</reference>
<evidence type="ECO:0000256" key="3">
    <source>
        <dbReference type="ARBA" id="ARBA00022679"/>
    </source>
</evidence>
<keyword evidence="2 7" id="KW-0489">Methyltransferase</keyword>
<gene>
    <name evidence="7" type="ordered locus">Swoo_2772</name>
</gene>
<dbReference type="AlphaFoldDB" id="B1KJ28"/>
<name>B1KJ28_SHEWM</name>
<comment type="similarity">
    <text evidence="1">Belongs to the CFA/CMAS family.</text>
</comment>
<dbReference type="SUPFAM" id="SSF53335">
    <property type="entry name" value="S-adenosyl-L-methionine-dependent methyltransferases"/>
    <property type="match status" value="1"/>
</dbReference>
<sequence>MESTQKQISLVKSSWLIDRYRLLLHKVLSRLQGGYVEIDEAGCTLGFGDIHSELKSKIVVLDSEFYRALIQNGSIGGAESYIAQQWTCSNLTTLIQIMARNQSQLDELDSKTQWLSKLKNQFLRFQNANTEKGSKQNILAHYDIGNDLYKHFLDPEMLYSCAIYSDKAQDLDSAQLNKMDEICQKLELNPSDHLIEIGTGWGGLAIHAATHYGCKVTTTTISDEQYLYAKRRIEVLGLSEQITLLKSDYRKLEGQYSKLVSIEMIEAVGHEYLKGFFSICSGLLKPDGKMLIQAITIADQRYDKYRCSVDFIQKYIFPGGCLPSVNIMAHHIASDTDMVIDAMDDIGVHYARTLNDWRERFEQEWHYLASTGYDEEFKRLWLFYFAYCEGAFLERVISTHHVVARKPEHIGYKNETILAY</sequence>
<accession>B1KJ28</accession>
<dbReference type="EC" id="2.1.1.79" evidence="7"/>
<dbReference type="InterPro" id="IPR050723">
    <property type="entry name" value="CFA/CMAS"/>
</dbReference>
<dbReference type="PIRSF" id="PIRSF003085">
    <property type="entry name" value="CMAS"/>
    <property type="match status" value="1"/>
</dbReference>
<dbReference type="Gene3D" id="3.40.50.150">
    <property type="entry name" value="Vaccinia Virus protein VP39"/>
    <property type="match status" value="1"/>
</dbReference>
<dbReference type="InterPro" id="IPR029063">
    <property type="entry name" value="SAM-dependent_MTases_sf"/>
</dbReference>
<dbReference type="GO" id="GO:0008825">
    <property type="term" value="F:cyclopropane-fatty-acyl-phospholipid synthase activity"/>
    <property type="evidence" value="ECO:0007669"/>
    <property type="project" value="UniProtKB-EC"/>
</dbReference>
<dbReference type="EMBL" id="CP000961">
    <property type="protein sequence ID" value="ACA87048.1"/>
    <property type="molecule type" value="Genomic_DNA"/>
</dbReference>
<dbReference type="GO" id="GO:0032259">
    <property type="term" value="P:methylation"/>
    <property type="evidence" value="ECO:0007669"/>
    <property type="project" value="UniProtKB-KW"/>
</dbReference>
<protein>
    <submittedName>
        <fullName evidence="7">Cyclopropane-fatty-acyl-phospholipid synthase</fullName>
        <ecNumber evidence="7">2.1.1.79</ecNumber>
    </submittedName>
</protein>
<organism evidence="7 8">
    <name type="scientific">Shewanella woodyi (strain ATCC 51908 / MS32)</name>
    <dbReference type="NCBI Taxonomy" id="392500"/>
    <lineage>
        <taxon>Bacteria</taxon>
        <taxon>Pseudomonadati</taxon>
        <taxon>Pseudomonadota</taxon>
        <taxon>Gammaproteobacteria</taxon>
        <taxon>Alteromonadales</taxon>
        <taxon>Shewanellaceae</taxon>
        <taxon>Shewanella</taxon>
    </lineage>
</organism>
<evidence type="ECO:0000313" key="7">
    <source>
        <dbReference type="EMBL" id="ACA87048.1"/>
    </source>
</evidence>
<evidence type="ECO:0000313" key="8">
    <source>
        <dbReference type="Proteomes" id="UP000002168"/>
    </source>
</evidence>
<evidence type="ECO:0000256" key="1">
    <source>
        <dbReference type="ARBA" id="ARBA00010815"/>
    </source>
</evidence>
<dbReference type="PANTHER" id="PTHR43667:SF2">
    <property type="entry name" value="FATTY ACID C-METHYL TRANSFERASE"/>
    <property type="match status" value="1"/>
</dbReference>
<dbReference type="KEGG" id="swd:Swoo_2772"/>
<dbReference type="HOGENOM" id="CLU_026434_0_2_6"/>